<dbReference type="InterPro" id="IPR011907">
    <property type="entry name" value="RNase_III"/>
</dbReference>
<dbReference type="SUPFAM" id="SSF69065">
    <property type="entry name" value="RNase III domain-like"/>
    <property type="match status" value="1"/>
</dbReference>
<keyword evidence="9" id="KW-0963">Cytoplasm</keyword>
<dbReference type="HAMAP" id="MF_00104">
    <property type="entry name" value="RNase_III"/>
    <property type="match status" value="1"/>
</dbReference>
<dbReference type="Proteomes" id="UP000249818">
    <property type="component" value="Chromosome BARAN1"/>
</dbReference>
<evidence type="ECO:0000259" key="11">
    <source>
        <dbReference type="PROSITE" id="PS50142"/>
    </source>
</evidence>
<evidence type="ECO:0000259" key="10">
    <source>
        <dbReference type="PROSITE" id="PS50137"/>
    </source>
</evidence>
<dbReference type="EMBL" id="LS483254">
    <property type="protein sequence ID" value="SQD92580.1"/>
    <property type="molecule type" value="Genomic_DNA"/>
</dbReference>
<dbReference type="GO" id="GO:0003725">
    <property type="term" value="F:double-stranded RNA binding"/>
    <property type="evidence" value="ECO:0007669"/>
    <property type="project" value="TreeGrafter"/>
</dbReference>
<evidence type="ECO:0000256" key="1">
    <source>
        <dbReference type="ARBA" id="ARBA00000109"/>
    </source>
</evidence>
<dbReference type="KEGG" id="bana:BARAN1_0556"/>
<dbReference type="SUPFAM" id="SSF54768">
    <property type="entry name" value="dsRNA-binding domain-like"/>
    <property type="match status" value="1"/>
</dbReference>
<name>A0A2X3L1C2_9BACT</name>
<dbReference type="EC" id="3.1.26.3" evidence="9"/>
<dbReference type="GO" id="GO:0019843">
    <property type="term" value="F:rRNA binding"/>
    <property type="evidence" value="ECO:0007669"/>
    <property type="project" value="UniProtKB-KW"/>
</dbReference>
<accession>A0A2X3L1C2</accession>
<protein>
    <recommendedName>
        <fullName evidence="9">Ribonuclease 3</fullName>
        <ecNumber evidence="9">3.1.26.3</ecNumber>
    </recommendedName>
    <alternativeName>
        <fullName evidence="9">Ribonuclease III</fullName>
        <shortName evidence="9">RNase III</shortName>
    </alternativeName>
</protein>
<evidence type="ECO:0000256" key="5">
    <source>
        <dbReference type="ARBA" id="ARBA00022722"/>
    </source>
</evidence>
<feature type="active site" evidence="9">
    <location>
        <position position="121"/>
    </location>
</feature>
<dbReference type="PANTHER" id="PTHR11207">
    <property type="entry name" value="RIBONUCLEASE III"/>
    <property type="match status" value="1"/>
</dbReference>
<dbReference type="OrthoDB" id="9805026at2"/>
<dbReference type="GO" id="GO:0005737">
    <property type="term" value="C:cytoplasm"/>
    <property type="evidence" value="ECO:0007669"/>
    <property type="project" value="UniProtKB-SubCell"/>
</dbReference>
<dbReference type="NCBIfam" id="TIGR02191">
    <property type="entry name" value="RNaseIII"/>
    <property type="match status" value="1"/>
</dbReference>
<dbReference type="InterPro" id="IPR014720">
    <property type="entry name" value="dsRBD_dom"/>
</dbReference>
<dbReference type="Gene3D" id="3.30.160.20">
    <property type="match status" value="1"/>
</dbReference>
<evidence type="ECO:0000313" key="13">
    <source>
        <dbReference type="Proteomes" id="UP000249818"/>
    </source>
</evidence>
<comment type="catalytic activity">
    <reaction evidence="1 9">
        <text>Endonucleolytic cleavage to 5'-phosphomonoester.</text>
        <dbReference type="EC" id="3.1.26.3"/>
    </reaction>
</comment>
<dbReference type="GO" id="GO:0006397">
    <property type="term" value="P:mRNA processing"/>
    <property type="evidence" value="ECO:0007669"/>
    <property type="project" value="UniProtKB-UniRule"/>
</dbReference>
<dbReference type="GO" id="GO:0006364">
    <property type="term" value="P:rRNA processing"/>
    <property type="evidence" value="ECO:0007669"/>
    <property type="project" value="UniProtKB-UniRule"/>
</dbReference>
<evidence type="ECO:0000256" key="2">
    <source>
        <dbReference type="ARBA" id="ARBA00010183"/>
    </source>
</evidence>
<dbReference type="InterPro" id="IPR036389">
    <property type="entry name" value="RNase_III_sf"/>
</dbReference>
<dbReference type="PANTHER" id="PTHR11207:SF0">
    <property type="entry name" value="RIBONUCLEASE 3"/>
    <property type="match status" value="1"/>
</dbReference>
<keyword evidence="5 9" id="KW-0540">Nuclease</keyword>
<reference evidence="13" key="1">
    <citation type="submission" date="2018-05" db="EMBL/GenBank/DDBJ databases">
        <authorList>
            <person name="Hao L."/>
        </authorList>
    </citation>
    <scope>NUCLEOTIDE SEQUENCE [LARGE SCALE GENOMIC DNA]</scope>
</reference>
<dbReference type="GO" id="GO:0010468">
    <property type="term" value="P:regulation of gene expression"/>
    <property type="evidence" value="ECO:0007669"/>
    <property type="project" value="TreeGrafter"/>
</dbReference>
<keyword evidence="3 9" id="KW-0698">rRNA processing</keyword>
<dbReference type="PROSITE" id="PS00517">
    <property type="entry name" value="RNASE_3_1"/>
    <property type="match status" value="1"/>
</dbReference>
<keyword evidence="7 9" id="KW-0378">Hydrolase</keyword>
<dbReference type="CDD" id="cd00593">
    <property type="entry name" value="RIBOc"/>
    <property type="match status" value="1"/>
</dbReference>
<evidence type="ECO:0000256" key="7">
    <source>
        <dbReference type="ARBA" id="ARBA00022801"/>
    </source>
</evidence>
<dbReference type="AlphaFoldDB" id="A0A2X3L1C2"/>
<dbReference type="RefSeq" id="WP_122030779.1">
    <property type="nucleotide sequence ID" value="NZ_LS483254.1"/>
</dbReference>
<dbReference type="InterPro" id="IPR000999">
    <property type="entry name" value="RNase_III_dom"/>
</dbReference>
<dbReference type="PROSITE" id="PS50137">
    <property type="entry name" value="DS_RBD"/>
    <property type="match status" value="1"/>
</dbReference>
<dbReference type="Pfam" id="PF14622">
    <property type="entry name" value="Ribonucleas_3_3"/>
    <property type="match status" value="1"/>
</dbReference>
<dbReference type="PROSITE" id="PS50142">
    <property type="entry name" value="RNASE_3_2"/>
    <property type="match status" value="1"/>
</dbReference>
<comment type="cofactor">
    <cofactor evidence="9">
        <name>Mg(2+)</name>
        <dbReference type="ChEBI" id="CHEBI:18420"/>
    </cofactor>
</comment>
<comment type="subcellular location">
    <subcellularLocation>
        <location evidence="9">Cytoplasm</location>
    </subcellularLocation>
</comment>
<feature type="binding site" evidence="9">
    <location>
        <position position="121"/>
    </location>
    <ligand>
        <name>Mg(2+)</name>
        <dbReference type="ChEBI" id="CHEBI:18420"/>
    </ligand>
</feature>
<feature type="binding site" evidence="9">
    <location>
        <position position="45"/>
    </location>
    <ligand>
        <name>Mg(2+)</name>
        <dbReference type="ChEBI" id="CHEBI:18420"/>
    </ligand>
</feature>
<dbReference type="SMART" id="SM00358">
    <property type="entry name" value="DSRM"/>
    <property type="match status" value="1"/>
</dbReference>
<evidence type="ECO:0000256" key="8">
    <source>
        <dbReference type="ARBA" id="ARBA00022884"/>
    </source>
</evidence>
<evidence type="ECO:0000256" key="4">
    <source>
        <dbReference type="ARBA" id="ARBA00022664"/>
    </source>
</evidence>
<dbReference type="Gene3D" id="1.10.1520.10">
    <property type="entry name" value="Ribonuclease III domain"/>
    <property type="match status" value="1"/>
</dbReference>
<organism evidence="12 13">
    <name type="scientific">Candidatus Bipolaricaulis anaerobius</name>
    <dbReference type="NCBI Taxonomy" id="2026885"/>
    <lineage>
        <taxon>Bacteria</taxon>
        <taxon>Candidatus Bipolaricaulota</taxon>
        <taxon>Candidatus Bipolaricaulia</taxon>
        <taxon>Candidatus Bipolaricaulales</taxon>
        <taxon>Candidatus Bipolaricaulaceae</taxon>
        <taxon>Candidatus Bipolaricaulis</taxon>
    </lineage>
</organism>
<evidence type="ECO:0000313" key="12">
    <source>
        <dbReference type="EMBL" id="SQD92580.1"/>
    </source>
</evidence>
<keyword evidence="9" id="KW-0819">tRNA processing</keyword>
<keyword evidence="9" id="KW-0479">Metal-binding</keyword>
<gene>
    <name evidence="9 12" type="primary">rnc</name>
    <name evidence="12" type="ORF">BARAN1_0556</name>
</gene>
<sequence length="230" mass="24248">MTRPPPLLALLGRLGLDLPDDVLRTAVTHDSYANEHGGESNERLEFLGDAVLDLAVADFLFHLFPERDEGELSKLRAVVVSRPVLAEVAAGLGLGELLLLGRGAEEGGARDRPSVLAAALEAVVGAAFLHHGYPAARALAEALLGPRIAAHGAEGTPDYKSLLQELGQARFGELPRYEVVATEGPEHKKVFAVRASLPAGEAVGRGRSKKEAEQAAAKRLYVGLTSPGTD</sequence>
<comment type="caution">
    <text evidence="9">Lacks conserved residue(s) required for the propagation of feature annotation.</text>
</comment>
<evidence type="ECO:0000256" key="3">
    <source>
        <dbReference type="ARBA" id="ARBA00022552"/>
    </source>
</evidence>
<feature type="domain" description="DRBM" evidence="10">
    <location>
        <begin position="158"/>
        <end position="226"/>
    </location>
</feature>
<keyword evidence="8 9" id="KW-0694">RNA-binding</keyword>
<dbReference type="SMART" id="SM00535">
    <property type="entry name" value="RIBOc"/>
    <property type="match status" value="1"/>
</dbReference>
<keyword evidence="4 9" id="KW-0507">mRNA processing</keyword>
<dbReference type="FunFam" id="1.10.1520.10:FF:000001">
    <property type="entry name" value="Ribonuclease 3"/>
    <property type="match status" value="1"/>
</dbReference>
<dbReference type="GO" id="GO:0004525">
    <property type="term" value="F:ribonuclease III activity"/>
    <property type="evidence" value="ECO:0007669"/>
    <property type="project" value="UniProtKB-UniRule"/>
</dbReference>
<evidence type="ECO:0000256" key="9">
    <source>
        <dbReference type="HAMAP-Rule" id="MF_00104"/>
    </source>
</evidence>
<feature type="domain" description="RNase III" evidence="11">
    <location>
        <begin position="21"/>
        <end position="132"/>
    </location>
</feature>
<dbReference type="GO" id="GO:0008033">
    <property type="term" value="P:tRNA processing"/>
    <property type="evidence" value="ECO:0007669"/>
    <property type="project" value="UniProtKB-KW"/>
</dbReference>
<comment type="function">
    <text evidence="9">Digests double-stranded RNA. Involved in the processing of primary rRNA transcript to yield the immediate precursors to the large and small rRNAs (23S and 16S). Processes some mRNAs, and tRNAs when they are encoded in the rRNA operon. Processes pre-crRNA and tracrRNA of type II CRISPR loci if present in the organism.</text>
</comment>
<keyword evidence="9" id="KW-0699">rRNA-binding</keyword>
<evidence type="ECO:0000256" key="6">
    <source>
        <dbReference type="ARBA" id="ARBA00022759"/>
    </source>
</evidence>
<comment type="subunit">
    <text evidence="9">Homodimer.</text>
</comment>
<proteinExistence type="inferred from homology"/>
<dbReference type="CDD" id="cd10845">
    <property type="entry name" value="DSRM_RNAse_III_family"/>
    <property type="match status" value="1"/>
</dbReference>
<comment type="similarity">
    <text evidence="2">Belongs to the ribonuclease III family.</text>
</comment>
<keyword evidence="6 9" id="KW-0255">Endonuclease</keyword>
<keyword evidence="13" id="KW-1185">Reference proteome</keyword>
<keyword evidence="9" id="KW-0460">Magnesium</keyword>
<feature type="active site" evidence="9">
    <location>
        <position position="49"/>
    </location>
</feature>
<dbReference type="Pfam" id="PF00035">
    <property type="entry name" value="dsrm"/>
    <property type="match status" value="1"/>
</dbReference>
<dbReference type="GO" id="GO:0046872">
    <property type="term" value="F:metal ion binding"/>
    <property type="evidence" value="ECO:0007669"/>
    <property type="project" value="UniProtKB-KW"/>
</dbReference>